<dbReference type="AlphaFoldDB" id="A0A834HYT8"/>
<dbReference type="EMBL" id="JAACXV010014200">
    <property type="protein sequence ID" value="KAF7269628.1"/>
    <property type="molecule type" value="Genomic_DNA"/>
</dbReference>
<dbReference type="Proteomes" id="UP000625711">
    <property type="component" value="Unassembled WGS sequence"/>
</dbReference>
<gene>
    <name evidence="1" type="ORF">GWI33_017311</name>
</gene>
<proteinExistence type="predicted"/>
<accession>A0A834HYT8</accession>
<evidence type="ECO:0000313" key="1">
    <source>
        <dbReference type="EMBL" id="KAF7269628.1"/>
    </source>
</evidence>
<comment type="caution">
    <text evidence="1">The sequence shown here is derived from an EMBL/GenBank/DDBJ whole genome shotgun (WGS) entry which is preliminary data.</text>
</comment>
<protein>
    <submittedName>
        <fullName evidence="1">Uncharacterized protein</fullName>
    </submittedName>
</protein>
<sequence>MGERAKDVTYRLQEERYTEKRKTEVEVERVLKKWDNGKAEVVIEHTPLLLSQQFRKGLDYAGLDGGGERPFYRTIYGTSTAD</sequence>
<evidence type="ECO:0000313" key="2">
    <source>
        <dbReference type="Proteomes" id="UP000625711"/>
    </source>
</evidence>
<keyword evidence="2" id="KW-1185">Reference proteome</keyword>
<organism evidence="1 2">
    <name type="scientific">Rhynchophorus ferrugineus</name>
    <name type="common">Red palm weevil</name>
    <name type="synonym">Curculio ferrugineus</name>
    <dbReference type="NCBI Taxonomy" id="354439"/>
    <lineage>
        <taxon>Eukaryota</taxon>
        <taxon>Metazoa</taxon>
        <taxon>Ecdysozoa</taxon>
        <taxon>Arthropoda</taxon>
        <taxon>Hexapoda</taxon>
        <taxon>Insecta</taxon>
        <taxon>Pterygota</taxon>
        <taxon>Neoptera</taxon>
        <taxon>Endopterygota</taxon>
        <taxon>Coleoptera</taxon>
        <taxon>Polyphaga</taxon>
        <taxon>Cucujiformia</taxon>
        <taxon>Curculionidae</taxon>
        <taxon>Dryophthorinae</taxon>
        <taxon>Rhynchophorus</taxon>
    </lineage>
</organism>
<name>A0A834HYT8_RHYFE</name>
<reference evidence="1" key="1">
    <citation type="submission" date="2020-08" db="EMBL/GenBank/DDBJ databases">
        <title>Genome sequencing and assembly of the red palm weevil Rhynchophorus ferrugineus.</title>
        <authorList>
            <person name="Dias G.B."/>
            <person name="Bergman C.M."/>
            <person name="Manee M."/>
        </authorList>
    </citation>
    <scope>NUCLEOTIDE SEQUENCE</scope>
    <source>
        <strain evidence="1">AA-2017</strain>
        <tissue evidence="1">Whole larva</tissue>
    </source>
</reference>